<dbReference type="CDD" id="cd14066">
    <property type="entry name" value="STKc_IRAK"/>
    <property type="match status" value="1"/>
</dbReference>
<dbReference type="PROSITE" id="PS50948">
    <property type="entry name" value="PAN"/>
    <property type="match status" value="2"/>
</dbReference>
<keyword evidence="5" id="KW-0808">Transferase</keyword>
<keyword evidence="16" id="KW-0325">Glycoprotein</keyword>
<name>A0A3B6MXU5_WHEAT</name>
<dbReference type="Pfam" id="PF01453">
    <property type="entry name" value="B_lectin"/>
    <property type="match status" value="2"/>
</dbReference>
<dbReference type="GO" id="GO:0005524">
    <property type="term" value="F:ATP binding"/>
    <property type="evidence" value="ECO:0007669"/>
    <property type="project" value="UniProtKB-UniRule"/>
</dbReference>
<evidence type="ECO:0000256" key="21">
    <source>
        <dbReference type="SAM" id="SignalP"/>
    </source>
</evidence>
<dbReference type="FunFam" id="3.30.200.20:FF:000727">
    <property type="entry name" value="Cysteine-rich RLK (RECEPTOR-like protein kinase) 23"/>
    <property type="match status" value="1"/>
</dbReference>
<keyword evidence="15" id="KW-0675">Receptor</keyword>
<dbReference type="InterPro" id="IPR008271">
    <property type="entry name" value="Ser/Thr_kinase_AS"/>
</dbReference>
<evidence type="ECO:0000259" key="22">
    <source>
        <dbReference type="PROSITE" id="PS50011"/>
    </source>
</evidence>
<dbReference type="OrthoDB" id="619931at2759"/>
<keyword evidence="9 19" id="KW-0547">Nucleotide-binding</keyword>
<dbReference type="Gramene" id="TraesCLE_scaffold_012812_01G000700.1">
    <property type="protein sequence ID" value="TraesCLE_scaffold_012812_01G000700.1"/>
    <property type="gene ID" value="TraesCLE_scaffold_012812_01G000700"/>
</dbReference>
<dbReference type="SUPFAM" id="SSF51110">
    <property type="entry name" value="alpha-D-mannose-specific plant lectins"/>
    <property type="match status" value="2"/>
</dbReference>
<dbReference type="SUPFAM" id="SSF56112">
    <property type="entry name" value="Protein kinase-like (PK-like)"/>
    <property type="match status" value="2"/>
</dbReference>
<dbReference type="SMART" id="SM00108">
    <property type="entry name" value="B_lectin"/>
    <property type="match status" value="1"/>
</dbReference>
<evidence type="ECO:0000259" key="24">
    <source>
        <dbReference type="PROSITE" id="PS50948"/>
    </source>
</evidence>
<evidence type="ECO:0000256" key="2">
    <source>
        <dbReference type="ARBA" id="ARBA00012513"/>
    </source>
</evidence>
<evidence type="ECO:0000256" key="5">
    <source>
        <dbReference type="ARBA" id="ARBA00022679"/>
    </source>
</evidence>
<feature type="domain" description="Protein kinase" evidence="22">
    <location>
        <begin position="1122"/>
        <end position="1402"/>
    </location>
</feature>
<dbReference type="Pfam" id="PF00954">
    <property type="entry name" value="S_locus_glycop"/>
    <property type="match status" value="2"/>
</dbReference>
<dbReference type="Pfam" id="PF07714">
    <property type="entry name" value="PK_Tyr_Ser-Thr"/>
    <property type="match status" value="1"/>
</dbReference>
<keyword evidence="13 20" id="KW-0472">Membrane</keyword>
<dbReference type="InterPro" id="IPR000858">
    <property type="entry name" value="S_locus_glycoprot_dom"/>
</dbReference>
<dbReference type="STRING" id="4565.A0A3B6MXU5"/>
<dbReference type="EnsemblPlants" id="TraesCS5D02G357700.1">
    <property type="protein sequence ID" value="TraesCS5D02G357700.1"/>
    <property type="gene ID" value="TraesCS5D02G357700"/>
</dbReference>
<feature type="transmembrane region" description="Helical" evidence="20">
    <location>
        <begin position="453"/>
        <end position="473"/>
    </location>
</feature>
<evidence type="ECO:0000256" key="12">
    <source>
        <dbReference type="ARBA" id="ARBA00022989"/>
    </source>
</evidence>
<dbReference type="PANTHER" id="PTHR27002">
    <property type="entry name" value="RECEPTOR-LIKE SERINE/THREONINE-PROTEIN KINASE SD1-8"/>
    <property type="match status" value="1"/>
</dbReference>
<dbReference type="Gramene" id="TraesCAD_scaffold_010782_01G000700.1">
    <property type="protein sequence ID" value="TraesCAD_scaffold_010782_01G000700.1"/>
    <property type="gene ID" value="TraesCAD_scaffold_010782_01G000700"/>
</dbReference>
<dbReference type="PROSITE" id="PS00108">
    <property type="entry name" value="PROTEIN_KINASE_ST"/>
    <property type="match status" value="2"/>
</dbReference>
<dbReference type="Gene3D" id="1.10.510.10">
    <property type="entry name" value="Transferase(Phosphotransferase) domain 1"/>
    <property type="match status" value="2"/>
</dbReference>
<dbReference type="InterPro" id="IPR003609">
    <property type="entry name" value="Pan_app"/>
</dbReference>
<evidence type="ECO:0000256" key="16">
    <source>
        <dbReference type="ARBA" id="ARBA00023180"/>
    </source>
</evidence>
<dbReference type="Proteomes" id="UP000019116">
    <property type="component" value="Chromosome 5D"/>
</dbReference>
<dbReference type="GO" id="GO:0005886">
    <property type="term" value="C:plasma membrane"/>
    <property type="evidence" value="ECO:0007669"/>
    <property type="project" value="UniProtKB-SubCell"/>
</dbReference>
<reference evidence="25" key="2">
    <citation type="submission" date="2018-10" db="UniProtKB">
        <authorList>
            <consortium name="EnsemblPlants"/>
        </authorList>
    </citation>
    <scope>IDENTIFICATION</scope>
</reference>
<keyword evidence="4" id="KW-0723">Serine/threonine-protein kinase</keyword>
<evidence type="ECO:0000256" key="17">
    <source>
        <dbReference type="ARBA" id="ARBA00047899"/>
    </source>
</evidence>
<evidence type="ECO:0000256" key="19">
    <source>
        <dbReference type="PROSITE-ProRule" id="PRU10141"/>
    </source>
</evidence>
<keyword evidence="26" id="KW-1185">Reference proteome</keyword>
<feature type="signal peptide" evidence="21">
    <location>
        <begin position="1"/>
        <end position="22"/>
    </location>
</feature>
<dbReference type="InterPro" id="IPR036426">
    <property type="entry name" value="Bulb-type_lectin_dom_sf"/>
</dbReference>
<dbReference type="FunFam" id="1.10.510.10:FF:000060">
    <property type="entry name" value="G-type lectin S-receptor-like serine/threonine-protein kinase"/>
    <property type="match status" value="2"/>
</dbReference>
<keyword evidence="14" id="KW-1015">Disulfide bond</keyword>
<keyword evidence="10" id="KW-0418">Kinase</keyword>
<dbReference type="PANTHER" id="PTHR27002:SF819">
    <property type="entry name" value="RECEPTOR-LIKE SERINE_THREONINE-PROTEIN KINASE"/>
    <property type="match status" value="1"/>
</dbReference>
<evidence type="ECO:0000256" key="8">
    <source>
        <dbReference type="ARBA" id="ARBA00022737"/>
    </source>
</evidence>
<feature type="binding site" evidence="19">
    <location>
        <position position="1204"/>
    </location>
    <ligand>
        <name>ATP</name>
        <dbReference type="ChEBI" id="CHEBI:30616"/>
    </ligand>
</feature>
<keyword evidence="6 20" id="KW-0812">Transmembrane</keyword>
<evidence type="ECO:0000256" key="9">
    <source>
        <dbReference type="ARBA" id="ARBA00022741"/>
    </source>
</evidence>
<protein>
    <recommendedName>
        <fullName evidence="2">non-specific serine/threonine protein kinase</fullName>
        <ecNumber evidence="2">2.7.11.1</ecNumber>
    </recommendedName>
</protein>
<dbReference type="Gramene" id="TraesCS5D02G357700.1">
    <property type="protein sequence ID" value="TraesCS5D02G357700.1"/>
    <property type="gene ID" value="TraesCS5D02G357700"/>
</dbReference>
<dbReference type="GO" id="GO:0051707">
    <property type="term" value="P:response to other organism"/>
    <property type="evidence" value="ECO:0007669"/>
    <property type="project" value="UniProtKB-ARBA"/>
</dbReference>
<dbReference type="EC" id="2.7.11.1" evidence="2"/>
<dbReference type="SMART" id="SM00220">
    <property type="entry name" value="S_TKc"/>
    <property type="match status" value="2"/>
</dbReference>
<dbReference type="CDD" id="cd00028">
    <property type="entry name" value="B_lectin"/>
    <property type="match status" value="1"/>
</dbReference>
<dbReference type="Gramene" id="TraesROB_scaffold_039309_01G000200.1">
    <property type="protein sequence ID" value="TraesROB_scaffold_039309_01G000200.1"/>
    <property type="gene ID" value="TraesROB_scaffold_039309_01G000200"/>
</dbReference>
<keyword evidence="7 21" id="KW-0732">Signal</keyword>
<accession>A0A3B6MXU5</accession>
<proteinExistence type="predicted"/>
<dbReference type="CDD" id="cd01098">
    <property type="entry name" value="PAN_AP_plant"/>
    <property type="match status" value="2"/>
</dbReference>
<feature type="binding site" evidence="19">
    <location>
        <position position="554"/>
    </location>
    <ligand>
        <name>ATP</name>
        <dbReference type="ChEBI" id="CHEBI:30616"/>
    </ligand>
</feature>
<feature type="chain" id="PRO_5043177988" description="non-specific serine/threonine protein kinase" evidence="21">
    <location>
        <begin position="23"/>
        <end position="1444"/>
    </location>
</feature>
<dbReference type="InterPro" id="IPR001245">
    <property type="entry name" value="Ser-Thr/Tyr_kinase_cat_dom"/>
</dbReference>
<feature type="transmembrane region" description="Helical" evidence="20">
    <location>
        <begin position="1150"/>
        <end position="1169"/>
    </location>
</feature>
<organism evidence="25">
    <name type="scientific">Triticum aestivum</name>
    <name type="common">Wheat</name>
    <dbReference type="NCBI Taxonomy" id="4565"/>
    <lineage>
        <taxon>Eukaryota</taxon>
        <taxon>Viridiplantae</taxon>
        <taxon>Streptophyta</taxon>
        <taxon>Embryophyta</taxon>
        <taxon>Tracheophyta</taxon>
        <taxon>Spermatophyta</taxon>
        <taxon>Magnoliopsida</taxon>
        <taxon>Liliopsida</taxon>
        <taxon>Poales</taxon>
        <taxon>Poaceae</taxon>
        <taxon>BOP clade</taxon>
        <taxon>Pooideae</taxon>
        <taxon>Triticodae</taxon>
        <taxon>Triticeae</taxon>
        <taxon>Triticinae</taxon>
        <taxon>Triticum</taxon>
    </lineage>
</organism>
<dbReference type="OMA" id="QECETDR"/>
<dbReference type="Gene3D" id="2.90.10.10">
    <property type="entry name" value="Bulb-type lectin domain"/>
    <property type="match status" value="1"/>
</dbReference>
<dbReference type="Gramene" id="TraesCS5D03G0805900.1">
    <property type="protein sequence ID" value="TraesCS5D03G0805900.1.CDS"/>
    <property type="gene ID" value="TraesCS5D03G0805900"/>
</dbReference>
<dbReference type="Gramene" id="TraesRN5D0100847300.1">
    <property type="protein sequence ID" value="TraesRN5D0100847300.1"/>
    <property type="gene ID" value="TraesRN5D0100847300"/>
</dbReference>
<dbReference type="InterPro" id="IPR001480">
    <property type="entry name" value="Bulb-type_lectin_dom"/>
</dbReference>
<dbReference type="SMART" id="SM00473">
    <property type="entry name" value="PAN_AP"/>
    <property type="match status" value="2"/>
</dbReference>
<evidence type="ECO:0000256" key="6">
    <source>
        <dbReference type="ARBA" id="ARBA00022692"/>
    </source>
</evidence>
<dbReference type="Pfam" id="PF00069">
    <property type="entry name" value="Pkinase"/>
    <property type="match status" value="1"/>
</dbReference>
<evidence type="ECO:0000256" key="7">
    <source>
        <dbReference type="ARBA" id="ARBA00022729"/>
    </source>
</evidence>
<evidence type="ECO:0000256" key="20">
    <source>
        <dbReference type="SAM" id="Phobius"/>
    </source>
</evidence>
<evidence type="ECO:0000256" key="1">
    <source>
        <dbReference type="ARBA" id="ARBA00004251"/>
    </source>
</evidence>
<dbReference type="GO" id="GO:0048544">
    <property type="term" value="P:recognition of pollen"/>
    <property type="evidence" value="ECO:0007669"/>
    <property type="project" value="InterPro"/>
</dbReference>
<dbReference type="InterPro" id="IPR011009">
    <property type="entry name" value="Kinase-like_dom_sf"/>
</dbReference>
<evidence type="ECO:0000256" key="15">
    <source>
        <dbReference type="ARBA" id="ARBA00023170"/>
    </source>
</evidence>
<sequence length="1444" mass="156561">MDRSRSAVLVLVVAFFLLCASAKDQLAVGEKLLAGQSLVSDGGAFALGFFSPDDAAGPARRYLGIWYNGIPGPRTVVWVANRGAPAASAPTLALANDSRLVMSDADGRVLWNTTVAVSSSPQAPAAAVLTNEGDLVVQRANGPALWQSFDHPTDTFIPGMKMRLSRRTGKGDRIVSWKSSGDPAPGRFSYGLDPRTSLQLLMWNGTRPYWRTPVWTGHAVTSMYVSAGTILYTAIVLTEEEISVAITVSSGAAPTRYVVTSSGRFQLLSLDGAASTWDMLQSWPTSGCSTYRDCGAYGYCDVTVAPAACRCLDGFEPASPAEWTAFSFEQGCRRKEALPPCGRGSIGVGFIAMPTMNVPDKFSLDSGNRSAEECAARCAANCSCMAYANLQSSSAMGDVSRCIVWAGELVDAQMIGWGGETLYLRVPVAAASTVPVLALPNRGGKSSRNVVKIALPVPASVLLLTCIFFVWLWRFRDRRKKTVSQKKLMPGTGTTNTWSEIEGDHTVDLEFPSIRLTDIVAATGNFSETLMIGRGGFGKVYKGTLYGGQVVAVKRLSKDSDQGAEEFKNEAILIAKLQHRNLVRLLGCCTEEAEKLLIYEYLPNKGLNAILFDSARKSALDWPTRLGIIKGVARGLLYLHQDSRLTVIHRDLKASNVLLDAEMRPKIADFGMAKIFADNQVKANTKRVVGTYGYIAPEYSAEGVFSVKSDVYSFGVLLLEMMSGVRISTTEGIMEFPSLTVYAWSLWREGKAGKLVDPSMAGSCSQDEALLCIHVGLLCVEDDPSRRPLMSSVVSILENGSASSTVSLSLPTPVQPGFFEMMGQKIERSDLENTRNTMAMTVLQGREVMHYTFRGSEKQVVKLKNRDALAPRPVRRRRPRALDHARRGQIVLAGRDGNLLIQLPDGTVVWQSFDHPTDTFLPRMEVRLSHTGKAGWLVPWRSPRDPAPGRFSYGLDPSTSLQLLMWNGTRPYWCNPVWTGHAVSSSYISAGTVNTAVVATEEEIAITFTPTRYVLTSSGSLQLLSWNGTTSAWDTLQSWPSSGCSSYGHCSAYGYCDVTAAPAACRCLDGFGRRVRRSGAPAGNRSAEECAARCAASCSCVAYAYAGELGRCLVWAGELVDAQMIGAPGETLYLRVPVAAASTGRNAVKIAVPVLAAALLLSCIFFVWFRRFRGNFSKTFMIGRGGFGNVYKGTLEGGHVVAVKRLSKDSGQGGNLCWTGRRGWGSSRLVARGLLYLHQDSRLTVIHRDLKASNVLLDAEMRPKIADFGMAKIFGDNQVKANSKRVVGTYGYIAPEYSTEGVFSVKSDVYSFGVLLLEIVSGVRISATKGIMEFPSLIVYAWHLWREGKAVKLVDPSMAESCSQDEALLCIHVGLLCVEDDPSRRPLMSSVVSILENGSASVVASASLPAPNQPGYVGMMEEKIQRTDLENSRNTIAMTVLQGR</sequence>
<feature type="domain" description="Bulb-type lectin" evidence="23">
    <location>
        <begin position="23"/>
        <end position="150"/>
    </location>
</feature>
<keyword evidence="8" id="KW-0677">Repeat</keyword>
<dbReference type="Gene3D" id="3.30.200.20">
    <property type="entry name" value="Phosphorylase Kinase, domain 1"/>
    <property type="match status" value="2"/>
</dbReference>
<dbReference type="PROSITE" id="PS50011">
    <property type="entry name" value="PROTEIN_KINASE_DOM"/>
    <property type="match status" value="2"/>
</dbReference>
<reference evidence="25" key="1">
    <citation type="submission" date="2018-08" db="EMBL/GenBank/DDBJ databases">
        <authorList>
            <person name="Rossello M."/>
        </authorList>
    </citation>
    <scope>NUCLEOTIDE SEQUENCE [LARGE SCALE GENOMIC DNA]</scope>
    <source>
        <strain evidence="25">cv. Chinese Spring</strain>
    </source>
</reference>
<dbReference type="SMR" id="A0A3B6MXU5"/>
<feature type="domain" description="Protein kinase" evidence="22">
    <location>
        <begin position="526"/>
        <end position="806"/>
    </location>
</feature>
<dbReference type="FunFam" id="2.90.10.30:FF:000003">
    <property type="entry name" value="Os04g0303100 protein"/>
    <property type="match status" value="1"/>
</dbReference>
<comment type="catalytic activity">
    <reaction evidence="18">
        <text>L-seryl-[protein] + ATP = O-phospho-L-seryl-[protein] + ADP + H(+)</text>
        <dbReference type="Rhea" id="RHEA:17989"/>
        <dbReference type="Rhea" id="RHEA-COMP:9863"/>
        <dbReference type="Rhea" id="RHEA-COMP:11604"/>
        <dbReference type="ChEBI" id="CHEBI:15378"/>
        <dbReference type="ChEBI" id="CHEBI:29999"/>
        <dbReference type="ChEBI" id="CHEBI:30616"/>
        <dbReference type="ChEBI" id="CHEBI:83421"/>
        <dbReference type="ChEBI" id="CHEBI:456216"/>
        <dbReference type="EC" id="2.7.11.1"/>
    </reaction>
</comment>
<evidence type="ECO:0000256" key="11">
    <source>
        <dbReference type="ARBA" id="ARBA00022840"/>
    </source>
</evidence>
<evidence type="ECO:0000313" key="26">
    <source>
        <dbReference type="Proteomes" id="UP000019116"/>
    </source>
</evidence>
<evidence type="ECO:0000259" key="23">
    <source>
        <dbReference type="PROSITE" id="PS50927"/>
    </source>
</evidence>
<comment type="catalytic activity">
    <reaction evidence="17">
        <text>L-threonyl-[protein] + ATP = O-phospho-L-threonyl-[protein] + ADP + H(+)</text>
        <dbReference type="Rhea" id="RHEA:46608"/>
        <dbReference type="Rhea" id="RHEA-COMP:11060"/>
        <dbReference type="Rhea" id="RHEA-COMP:11605"/>
        <dbReference type="ChEBI" id="CHEBI:15378"/>
        <dbReference type="ChEBI" id="CHEBI:30013"/>
        <dbReference type="ChEBI" id="CHEBI:30616"/>
        <dbReference type="ChEBI" id="CHEBI:61977"/>
        <dbReference type="ChEBI" id="CHEBI:456216"/>
        <dbReference type="EC" id="2.7.11.1"/>
    </reaction>
</comment>
<dbReference type="PROSITE" id="PS50927">
    <property type="entry name" value="BULB_LECTIN"/>
    <property type="match status" value="1"/>
</dbReference>
<feature type="domain" description="Apple" evidence="24">
    <location>
        <begin position="341"/>
        <end position="427"/>
    </location>
</feature>
<comment type="subcellular location">
    <subcellularLocation>
        <location evidence="1">Cell membrane</location>
        <topology evidence="1">Single-pass type I membrane protein</topology>
    </subcellularLocation>
</comment>
<evidence type="ECO:0000256" key="4">
    <source>
        <dbReference type="ARBA" id="ARBA00022527"/>
    </source>
</evidence>
<feature type="domain" description="Apple" evidence="24">
    <location>
        <begin position="1067"/>
        <end position="1137"/>
    </location>
</feature>
<keyword evidence="11 19" id="KW-0067">ATP-binding</keyword>
<evidence type="ECO:0000313" key="25">
    <source>
        <dbReference type="EnsemblPlants" id="TraesCS5D02G357700.1"/>
    </source>
</evidence>
<evidence type="ECO:0000256" key="3">
    <source>
        <dbReference type="ARBA" id="ARBA00022475"/>
    </source>
</evidence>
<evidence type="ECO:0000256" key="18">
    <source>
        <dbReference type="ARBA" id="ARBA00048679"/>
    </source>
</evidence>
<dbReference type="PROSITE" id="PS00107">
    <property type="entry name" value="PROTEIN_KINASE_ATP"/>
    <property type="match status" value="2"/>
</dbReference>
<dbReference type="GO" id="GO:0004674">
    <property type="term" value="F:protein serine/threonine kinase activity"/>
    <property type="evidence" value="ECO:0007669"/>
    <property type="project" value="UniProtKB-KW"/>
</dbReference>
<evidence type="ECO:0000256" key="13">
    <source>
        <dbReference type="ARBA" id="ARBA00023136"/>
    </source>
</evidence>
<dbReference type="Pfam" id="PF08276">
    <property type="entry name" value="PAN_2"/>
    <property type="match status" value="2"/>
</dbReference>
<evidence type="ECO:0000256" key="10">
    <source>
        <dbReference type="ARBA" id="ARBA00022777"/>
    </source>
</evidence>
<keyword evidence="12 20" id="KW-1133">Transmembrane helix</keyword>
<evidence type="ECO:0000256" key="14">
    <source>
        <dbReference type="ARBA" id="ARBA00023157"/>
    </source>
</evidence>
<dbReference type="InterPro" id="IPR000719">
    <property type="entry name" value="Prot_kinase_dom"/>
</dbReference>
<keyword evidence="3" id="KW-1003">Cell membrane</keyword>
<dbReference type="InterPro" id="IPR017441">
    <property type="entry name" value="Protein_kinase_ATP_BS"/>
</dbReference>